<dbReference type="InterPro" id="IPR042099">
    <property type="entry name" value="ANL_N_sf"/>
</dbReference>
<name>A0AAE0NV43_9PEZI</name>
<keyword evidence="2" id="KW-0597">Phosphoprotein</keyword>
<dbReference type="InterPro" id="IPR010071">
    <property type="entry name" value="AA_adenyl_dom"/>
</dbReference>
<dbReference type="SUPFAM" id="SSF47336">
    <property type="entry name" value="ACP-like"/>
    <property type="match status" value="2"/>
</dbReference>
<dbReference type="PANTHER" id="PTHR45527:SF16">
    <property type="entry name" value="NONRIBOSOMAL PEPTIDE SYNTHASE ATNA-RELATED"/>
    <property type="match status" value="1"/>
</dbReference>
<dbReference type="InterPro" id="IPR045851">
    <property type="entry name" value="AMP-bd_C_sf"/>
</dbReference>
<dbReference type="FunFam" id="1.10.1200.10:FF:000005">
    <property type="entry name" value="Nonribosomal peptide synthetase 1"/>
    <property type="match status" value="1"/>
</dbReference>
<dbReference type="CDD" id="cd19545">
    <property type="entry name" value="FUM14_C_NRPS-like"/>
    <property type="match status" value="1"/>
</dbReference>
<evidence type="ECO:0000256" key="3">
    <source>
        <dbReference type="ARBA" id="ARBA00022598"/>
    </source>
</evidence>
<dbReference type="GO" id="GO:0005737">
    <property type="term" value="C:cytoplasm"/>
    <property type="evidence" value="ECO:0007669"/>
    <property type="project" value="TreeGrafter"/>
</dbReference>
<dbReference type="InterPro" id="IPR023213">
    <property type="entry name" value="CAT-like_dom_sf"/>
</dbReference>
<evidence type="ECO:0000256" key="2">
    <source>
        <dbReference type="ARBA" id="ARBA00022553"/>
    </source>
</evidence>
<dbReference type="InterPro" id="IPR036736">
    <property type="entry name" value="ACP-like_sf"/>
</dbReference>
<dbReference type="Gene3D" id="3.40.50.12780">
    <property type="entry name" value="N-terminal domain of ligase-like"/>
    <property type="match status" value="2"/>
</dbReference>
<dbReference type="EMBL" id="JAULSW010000003">
    <property type="protein sequence ID" value="KAK3387990.1"/>
    <property type="molecule type" value="Genomic_DNA"/>
</dbReference>
<keyword evidence="3" id="KW-0436">Ligase</keyword>
<dbReference type="InterPro" id="IPR000873">
    <property type="entry name" value="AMP-dep_synth/lig_dom"/>
</dbReference>
<accession>A0AAE0NV43</accession>
<dbReference type="InterPro" id="IPR020845">
    <property type="entry name" value="AMP-binding_CS"/>
</dbReference>
<keyword evidence="1" id="KW-0596">Phosphopantetheine</keyword>
<evidence type="ECO:0000313" key="6">
    <source>
        <dbReference type="Proteomes" id="UP001285441"/>
    </source>
</evidence>
<dbReference type="InterPro" id="IPR006162">
    <property type="entry name" value="Ppantetheine_attach_site"/>
</dbReference>
<comment type="caution">
    <text evidence="5">The sequence shown here is derived from an EMBL/GenBank/DDBJ whole genome shotgun (WGS) entry which is preliminary data.</text>
</comment>
<dbReference type="GO" id="GO:0043041">
    <property type="term" value="P:amino acid activation for nonribosomal peptide biosynthetic process"/>
    <property type="evidence" value="ECO:0007669"/>
    <property type="project" value="TreeGrafter"/>
</dbReference>
<feature type="domain" description="Carrier" evidence="4">
    <location>
        <begin position="1686"/>
        <end position="1761"/>
    </location>
</feature>
<gene>
    <name evidence="5" type="ORF">B0H63DRAFT_431974</name>
</gene>
<dbReference type="Proteomes" id="UP001285441">
    <property type="component" value="Unassembled WGS sequence"/>
</dbReference>
<reference evidence="5" key="2">
    <citation type="submission" date="2023-06" db="EMBL/GenBank/DDBJ databases">
        <authorList>
            <consortium name="Lawrence Berkeley National Laboratory"/>
            <person name="Haridas S."/>
            <person name="Hensen N."/>
            <person name="Bonometti L."/>
            <person name="Westerberg I."/>
            <person name="Brannstrom I.O."/>
            <person name="Guillou S."/>
            <person name="Cros-Aarteil S."/>
            <person name="Calhoun S."/>
            <person name="Kuo A."/>
            <person name="Mondo S."/>
            <person name="Pangilinan J."/>
            <person name="Riley R."/>
            <person name="LaButti K."/>
            <person name="Andreopoulos B."/>
            <person name="Lipzen A."/>
            <person name="Chen C."/>
            <person name="Yanf M."/>
            <person name="Daum C."/>
            <person name="Ng V."/>
            <person name="Clum A."/>
            <person name="Steindorff A."/>
            <person name="Ohm R."/>
            <person name="Martin F."/>
            <person name="Silar P."/>
            <person name="Natvig D."/>
            <person name="Lalanne C."/>
            <person name="Gautier V."/>
            <person name="Ament-velasquez S.L."/>
            <person name="Kruys A."/>
            <person name="Hutchinson M.I."/>
            <person name="Powell A.J."/>
            <person name="Barry K."/>
            <person name="Miller A.N."/>
            <person name="Grigoriev I.V."/>
            <person name="Debuchy R."/>
            <person name="Gladieux P."/>
            <person name="Thoren M.H."/>
            <person name="Johannesson H."/>
        </authorList>
    </citation>
    <scope>NUCLEOTIDE SEQUENCE</scope>
    <source>
        <strain evidence="5">CBS 232.78</strain>
    </source>
</reference>
<keyword evidence="6" id="KW-1185">Reference proteome</keyword>
<dbReference type="InterPro" id="IPR009081">
    <property type="entry name" value="PP-bd_ACP"/>
</dbReference>
<dbReference type="Gene3D" id="3.30.559.10">
    <property type="entry name" value="Chloramphenicol acetyltransferase-like domain"/>
    <property type="match status" value="2"/>
</dbReference>
<dbReference type="SMART" id="SM00823">
    <property type="entry name" value="PKS_PP"/>
    <property type="match status" value="2"/>
</dbReference>
<protein>
    <recommendedName>
        <fullName evidence="4">Carrier domain-containing protein</fullName>
    </recommendedName>
</protein>
<dbReference type="PROSITE" id="PS00455">
    <property type="entry name" value="AMP_BINDING"/>
    <property type="match status" value="2"/>
</dbReference>
<dbReference type="Pfam" id="PF00550">
    <property type="entry name" value="PP-binding"/>
    <property type="match status" value="2"/>
</dbReference>
<dbReference type="PANTHER" id="PTHR45527">
    <property type="entry name" value="NONRIBOSOMAL PEPTIDE SYNTHETASE"/>
    <property type="match status" value="1"/>
</dbReference>
<proteinExistence type="predicted"/>
<dbReference type="Pfam" id="PF00668">
    <property type="entry name" value="Condensation"/>
    <property type="match status" value="2"/>
</dbReference>
<organism evidence="5 6">
    <name type="scientific">Podospora didyma</name>
    <dbReference type="NCBI Taxonomy" id="330526"/>
    <lineage>
        <taxon>Eukaryota</taxon>
        <taxon>Fungi</taxon>
        <taxon>Dikarya</taxon>
        <taxon>Ascomycota</taxon>
        <taxon>Pezizomycotina</taxon>
        <taxon>Sordariomycetes</taxon>
        <taxon>Sordariomycetidae</taxon>
        <taxon>Sordariales</taxon>
        <taxon>Podosporaceae</taxon>
        <taxon>Podospora</taxon>
    </lineage>
</organism>
<dbReference type="Pfam" id="PF00501">
    <property type="entry name" value="AMP-binding"/>
    <property type="match status" value="2"/>
</dbReference>
<dbReference type="SUPFAM" id="SSF52777">
    <property type="entry name" value="CoA-dependent acyltransferases"/>
    <property type="match status" value="4"/>
</dbReference>
<dbReference type="InterPro" id="IPR020806">
    <property type="entry name" value="PKS_PP-bd"/>
</dbReference>
<evidence type="ECO:0000256" key="1">
    <source>
        <dbReference type="ARBA" id="ARBA00022450"/>
    </source>
</evidence>
<evidence type="ECO:0000313" key="5">
    <source>
        <dbReference type="EMBL" id="KAK3387990.1"/>
    </source>
</evidence>
<dbReference type="InterPro" id="IPR001242">
    <property type="entry name" value="Condensation_dom"/>
</dbReference>
<dbReference type="SUPFAM" id="SSF56801">
    <property type="entry name" value="Acetyl-CoA synthetase-like"/>
    <property type="match status" value="2"/>
</dbReference>
<dbReference type="PROSITE" id="PS50075">
    <property type="entry name" value="CARRIER"/>
    <property type="match status" value="2"/>
</dbReference>
<feature type="domain" description="Carrier" evidence="4">
    <location>
        <begin position="569"/>
        <end position="646"/>
    </location>
</feature>
<sequence length="2214" mass="242760">MSQFSYNTSALKPSTTLAQDLISGHAHDHPSWPAICSHDGGLTYAELDSLSTSLAHYLQSSANIGPEVIVPLWFEKSSWTIVSMLAVLKAGGAFVALDVLQPVSRLESIIRQTGAAFALSSEAQTNSCHTFVKEVFTVSHASLSTLPGPASNNTLQGPSMNNAAYIIFTSGSTGTPKGVVLEHSQLSTFCAFAGDRLNYNKRQRTLQFTSYAFDPSIMEIFATLVYGGTVCVPSEWERKNALVEAMRRMQITQVVLTPSVLSSITIDNVPTLNTMLLGGESVPHSLVEEWAPKLRLILVYGPTECSIICATVEASDGAVAQGEIGLPMGSRAWIVNQGNVNELAGVGGPGELLIEGPFLAREYLNNPEKTNEQFIRNPTWMQGNKDIRLYRTGDLARCLDDGRIIYLGRIDTQVKIRGQRLEVAEVEKHLFDSLASLEDVTPHQVVVVVATPSASASAQLVAFLCLGTRQPIGALRLGDEEEDQPLMDTSEAERERFAGIVSHIEEKLKSQLPAYAVPTIFIPLHEIPRTTSDKTDHKRLLNSVSRLSARDLKRFILGSRRTGSPDDAKPLTESEERLRVLWADIFHVDDPLEIKTTDDFFSLGGESVMAMKLVAKARAQSLDLTLETVFKAPVLADMARNLRPQEDGLYQNAFIPPPFSLLGLSEEEIKVVRLEASQQCSLPSEQIEDIYHCSPMQSGLLALSMKNPGAYIMQLVYELSPSVDINKFMAAWDAVVARTQVLRSRFFAAGSNILQVVVVETPQWQIIKDDRDLAQLLVDEKKRRVSLGGPMSWVSLLQQQKPARNYFVWTVHHALVDAWSAEVIMQSAEREYYGTSRDTDLKYGHLFKSFIHHIQHQDPRPAREFWARHLSNAPAPSFPKLPHPSYTPHAASVISHSIKPFKRSDNINTMSSTIVQAAWALLMGIYTNTSDIVTGVASNGRATSLPGIDLVPGPTLTTVPFRTTFQPHHCTLAELLLSIQEQYFAMLPFEQFGLQNISRISETTRAGCSFQSILVVQSAKDKTESQVMQLVQTDLFVNSALMLECDLGSTDNNTTTPAMLRATFDDQVLPPAKIRRMLFQLEHLIYRLCRDDASTTVAELLTVSPSDVSQIMEWNGQNSPKVVDACVHDLVGQRTRDVSLGGSGTAISAWDGEMSYEMLDRYSSLLASLLHTRYHIKVGGLVAISFEKSKWVVVAMLAVLKVGGCCVPMDPKNPPGRFQALLASLGEDGAGLIITSSLYCKTLDGLGPSVLAVDQLLIDELQVSGVTSGFANTTNAFPRASPAEAAFVVFTSGSTGTPKGIIISHRAFCSSAFAHGSFIRLSQASRVFQFAAYTFDISIGDMFTTLLFGGCVCIPSEQDRMDNLGGAIQTSKATHVSLTTTVASYLRPEEVPGLKVLIVAGEAMSRDVIQTWADEVTLVNLYGPAECTVYCIGQSDIKKTDDPRTIGRGVGATVWLVDQENPNTLAPIGGVGEIVIAGPALAKGYLNNEEQTRAVFLEDLEWSKTDGLKWGRRFYRTGDLGSYNPDGTIAFHGRNDGQVKIRGQRLEVGEVEYRLREILGSDVKVAVAVVTPRLGSIVLAAFVVTQDYDETDDNGTGLICSSNEALRRFQGLMNNGLEARLGNVLPSYMVPQVYVPIRFLPLSASGKVDRKSLQTVVGHMSVDELSVLRIGGKLDRTDIIAGTRKPPSTEMERRIQAMWKALLGADTEIGVDDSFFRLGGDSVLAMRLVSLCRAAGLGLTVQGIFQHPSLGGLASTVQEDSIAGSGELSPFSLLPGYDVDELGRLAAVQCRLDDPDKIEDMYPCTFLQRRMILGQKRAESDARDYQAQAVFNLPPAVDVARFKAAWDHAVHRHTILRTRFVYSGNDAASSPMFQTIISSPIPWIEATSLDEYLHDDKQQNMSFGDAMVRLAIVQSAQNQERYFVLTILHAIYDAFSLSLLFREVEQTYINGGSPPTLPAPKMNTYIKYILDSDKQSTINFWTSYLANTSTKPLHRPGEPFPNTVDRTLLFPTPVVRNKSITLSTVVEIATGLVLAQHIGCRDVILRSIRLGRGGPVPRLDELVGPTITVLPLRVSFVSTQRATSLLEEAQQIQSAMMRHEHVGFFELKEMHHLATMLQHSYHVNVNPNPTSGLGKGLGLELKETAMRNADPFGVYVDLVEDGKRLELKVRSDDEYVPGHKAEVILGRIRDVIVRLAGVVGAGGDEMTAVGDILA</sequence>
<reference evidence="5" key="1">
    <citation type="journal article" date="2023" name="Mol. Phylogenet. Evol.">
        <title>Genome-scale phylogeny and comparative genomics of the fungal order Sordariales.</title>
        <authorList>
            <person name="Hensen N."/>
            <person name="Bonometti L."/>
            <person name="Westerberg I."/>
            <person name="Brannstrom I.O."/>
            <person name="Guillou S."/>
            <person name="Cros-Aarteil S."/>
            <person name="Calhoun S."/>
            <person name="Haridas S."/>
            <person name="Kuo A."/>
            <person name="Mondo S."/>
            <person name="Pangilinan J."/>
            <person name="Riley R."/>
            <person name="LaButti K."/>
            <person name="Andreopoulos B."/>
            <person name="Lipzen A."/>
            <person name="Chen C."/>
            <person name="Yan M."/>
            <person name="Daum C."/>
            <person name="Ng V."/>
            <person name="Clum A."/>
            <person name="Steindorff A."/>
            <person name="Ohm R.A."/>
            <person name="Martin F."/>
            <person name="Silar P."/>
            <person name="Natvig D.O."/>
            <person name="Lalanne C."/>
            <person name="Gautier V."/>
            <person name="Ament-Velasquez S.L."/>
            <person name="Kruys A."/>
            <person name="Hutchinson M.I."/>
            <person name="Powell A.J."/>
            <person name="Barry K."/>
            <person name="Miller A.N."/>
            <person name="Grigoriev I.V."/>
            <person name="Debuchy R."/>
            <person name="Gladieux P."/>
            <person name="Hiltunen Thoren M."/>
            <person name="Johannesson H."/>
        </authorList>
    </citation>
    <scope>NUCLEOTIDE SEQUENCE</scope>
    <source>
        <strain evidence="5">CBS 232.78</strain>
    </source>
</reference>
<dbReference type="FunFam" id="3.40.50.12780:FF:000014">
    <property type="entry name" value="Nonribosomal peptide synthetase 1"/>
    <property type="match status" value="2"/>
</dbReference>
<dbReference type="FunFam" id="3.30.300.30:FF:000015">
    <property type="entry name" value="Nonribosomal peptide synthase SidD"/>
    <property type="match status" value="2"/>
</dbReference>
<dbReference type="GO" id="GO:0016874">
    <property type="term" value="F:ligase activity"/>
    <property type="evidence" value="ECO:0007669"/>
    <property type="project" value="UniProtKB-KW"/>
</dbReference>
<dbReference type="Gene3D" id="3.30.300.30">
    <property type="match status" value="2"/>
</dbReference>
<dbReference type="CDD" id="cd05918">
    <property type="entry name" value="A_NRPS_SidN3_like"/>
    <property type="match status" value="2"/>
</dbReference>
<dbReference type="PROSITE" id="PS00012">
    <property type="entry name" value="PHOSPHOPANTETHEINE"/>
    <property type="match status" value="1"/>
</dbReference>
<dbReference type="NCBIfam" id="TIGR01733">
    <property type="entry name" value="AA-adenyl-dom"/>
    <property type="match status" value="2"/>
</dbReference>
<evidence type="ECO:0000259" key="4">
    <source>
        <dbReference type="PROSITE" id="PS50075"/>
    </source>
</evidence>
<dbReference type="GO" id="GO:0044550">
    <property type="term" value="P:secondary metabolite biosynthetic process"/>
    <property type="evidence" value="ECO:0007669"/>
    <property type="project" value="TreeGrafter"/>
</dbReference>
<dbReference type="Gene3D" id="1.10.1200.10">
    <property type="entry name" value="ACP-like"/>
    <property type="match status" value="2"/>
</dbReference>
<dbReference type="GO" id="GO:0031177">
    <property type="term" value="F:phosphopantetheine binding"/>
    <property type="evidence" value="ECO:0007669"/>
    <property type="project" value="InterPro"/>
</dbReference>
<dbReference type="Gene3D" id="3.30.559.30">
    <property type="entry name" value="Nonribosomal peptide synthetase, condensation domain"/>
    <property type="match status" value="2"/>
</dbReference>